<accession>A0A2P2JAV6</accession>
<proteinExistence type="predicted"/>
<name>A0A2P2JAV6_RHIMU</name>
<dbReference type="AlphaFoldDB" id="A0A2P2JAV6"/>
<dbReference type="EMBL" id="GGEC01010133">
    <property type="protein sequence ID" value="MBW90616.1"/>
    <property type="molecule type" value="Transcribed_RNA"/>
</dbReference>
<reference evidence="1" key="1">
    <citation type="submission" date="2018-02" db="EMBL/GenBank/DDBJ databases">
        <title>Rhizophora mucronata_Transcriptome.</title>
        <authorList>
            <person name="Meera S.P."/>
            <person name="Sreeshan A."/>
            <person name="Augustine A."/>
        </authorList>
    </citation>
    <scope>NUCLEOTIDE SEQUENCE</scope>
    <source>
        <tissue evidence="1">Leaf</tissue>
    </source>
</reference>
<protein>
    <submittedName>
        <fullName evidence="1">Uncharacterized protein</fullName>
    </submittedName>
</protein>
<organism evidence="1">
    <name type="scientific">Rhizophora mucronata</name>
    <name type="common">Asiatic mangrove</name>
    <dbReference type="NCBI Taxonomy" id="61149"/>
    <lineage>
        <taxon>Eukaryota</taxon>
        <taxon>Viridiplantae</taxon>
        <taxon>Streptophyta</taxon>
        <taxon>Embryophyta</taxon>
        <taxon>Tracheophyta</taxon>
        <taxon>Spermatophyta</taxon>
        <taxon>Magnoliopsida</taxon>
        <taxon>eudicotyledons</taxon>
        <taxon>Gunneridae</taxon>
        <taxon>Pentapetalae</taxon>
        <taxon>rosids</taxon>
        <taxon>fabids</taxon>
        <taxon>Malpighiales</taxon>
        <taxon>Rhizophoraceae</taxon>
        <taxon>Rhizophora</taxon>
    </lineage>
</organism>
<sequence length="104" mass="12108">MEPVASVVDGIKELAKSSQDFVGGLLHRRRRRGADSTRRNPVRLTFVFIFRLCSRPLPYLFRFHLRMRTRNISQAQRVGSKIETFRSAHIWDCVFAACRIVTVM</sequence>
<evidence type="ECO:0000313" key="1">
    <source>
        <dbReference type="EMBL" id="MBW90616.1"/>
    </source>
</evidence>